<feature type="region of interest" description="Disordered" evidence="6">
    <location>
        <begin position="17"/>
        <end position="51"/>
    </location>
</feature>
<dbReference type="STRING" id="1182541.W9ZPA5"/>
<dbReference type="PANTHER" id="PTHR10788">
    <property type="entry name" value="TREHALOSE-6-PHOSPHATE SYNTHASE"/>
    <property type="match status" value="1"/>
</dbReference>
<dbReference type="InterPro" id="IPR001830">
    <property type="entry name" value="Glyco_trans_20"/>
</dbReference>
<evidence type="ECO:0000256" key="1">
    <source>
        <dbReference type="ARBA" id="ARBA00004496"/>
    </source>
</evidence>
<reference evidence="8 9" key="1">
    <citation type="submission" date="2013-03" db="EMBL/GenBank/DDBJ databases">
        <title>The Genome Sequence of Capronia coronata CBS 617.96.</title>
        <authorList>
            <consortium name="The Broad Institute Genomics Platform"/>
            <person name="Cuomo C."/>
            <person name="de Hoog S."/>
            <person name="Gorbushina A."/>
            <person name="Walker B."/>
            <person name="Young S.K."/>
            <person name="Zeng Q."/>
            <person name="Gargeya S."/>
            <person name="Fitzgerald M."/>
            <person name="Haas B."/>
            <person name="Abouelleil A."/>
            <person name="Allen A.W."/>
            <person name="Alvarado L."/>
            <person name="Arachchi H.M."/>
            <person name="Berlin A.M."/>
            <person name="Chapman S.B."/>
            <person name="Gainer-Dewar J."/>
            <person name="Goldberg J."/>
            <person name="Griggs A."/>
            <person name="Gujja S."/>
            <person name="Hansen M."/>
            <person name="Howarth C."/>
            <person name="Imamovic A."/>
            <person name="Ireland A."/>
            <person name="Larimer J."/>
            <person name="McCowan C."/>
            <person name="Murphy C."/>
            <person name="Pearson M."/>
            <person name="Poon T.W."/>
            <person name="Priest M."/>
            <person name="Roberts A."/>
            <person name="Saif S."/>
            <person name="Shea T."/>
            <person name="Sisk P."/>
            <person name="Sykes S."/>
            <person name="Wortman J."/>
            <person name="Nusbaum C."/>
            <person name="Birren B."/>
        </authorList>
    </citation>
    <scope>NUCLEOTIDE SEQUENCE [LARGE SCALE GENOMIC DNA]</scope>
    <source>
        <strain evidence="8 9">CBS 617.96</strain>
    </source>
</reference>
<evidence type="ECO:0000313" key="8">
    <source>
        <dbReference type="EMBL" id="EXJ96319.1"/>
    </source>
</evidence>
<accession>W9ZPA5</accession>
<dbReference type="Gene3D" id="3.40.50.2000">
    <property type="entry name" value="Glycogen Phosphorylase B"/>
    <property type="match status" value="2"/>
</dbReference>
<dbReference type="FunFam" id="3.40.50.2000:FF:000036">
    <property type="entry name" value="Alpha,alpha-trehalose-phosphate synthase subunit Tps2"/>
    <property type="match status" value="1"/>
</dbReference>
<dbReference type="CDD" id="cd03788">
    <property type="entry name" value="GT20_TPS"/>
    <property type="match status" value="1"/>
</dbReference>
<dbReference type="OrthoDB" id="755951at2759"/>
<protein>
    <submittedName>
        <fullName evidence="8">Trehalose 6-phosphate synthase</fullName>
    </submittedName>
</protein>
<evidence type="ECO:0000256" key="2">
    <source>
        <dbReference type="ARBA" id="ARBA00005409"/>
    </source>
</evidence>
<feature type="signal peptide" evidence="7">
    <location>
        <begin position="1"/>
        <end position="16"/>
    </location>
</feature>
<organism evidence="8 9">
    <name type="scientific">Capronia coronata CBS 617.96</name>
    <dbReference type="NCBI Taxonomy" id="1182541"/>
    <lineage>
        <taxon>Eukaryota</taxon>
        <taxon>Fungi</taxon>
        <taxon>Dikarya</taxon>
        <taxon>Ascomycota</taxon>
        <taxon>Pezizomycotina</taxon>
        <taxon>Eurotiomycetes</taxon>
        <taxon>Chaetothyriomycetidae</taxon>
        <taxon>Chaetothyriales</taxon>
        <taxon>Herpotrichiellaceae</taxon>
        <taxon>Capronia</taxon>
    </lineage>
</organism>
<feature type="chain" id="PRO_5004934318" evidence="7">
    <location>
        <begin position="17"/>
        <end position="937"/>
    </location>
</feature>
<dbReference type="GeneID" id="19156347"/>
<dbReference type="Pfam" id="PF00982">
    <property type="entry name" value="Glyco_transf_20"/>
    <property type="match status" value="1"/>
</dbReference>
<comment type="similarity">
    <text evidence="3">In the C-terminal section; belongs to the trehalose phosphatase family.</text>
</comment>
<evidence type="ECO:0000256" key="5">
    <source>
        <dbReference type="ARBA" id="ARBA00022553"/>
    </source>
</evidence>
<evidence type="ECO:0000256" key="3">
    <source>
        <dbReference type="ARBA" id="ARBA00006330"/>
    </source>
</evidence>
<dbReference type="GO" id="GO:0005829">
    <property type="term" value="C:cytosol"/>
    <property type="evidence" value="ECO:0007669"/>
    <property type="project" value="TreeGrafter"/>
</dbReference>
<dbReference type="HOGENOM" id="CLU_002351_2_2_1"/>
<evidence type="ECO:0000313" key="9">
    <source>
        <dbReference type="Proteomes" id="UP000019484"/>
    </source>
</evidence>
<dbReference type="SUPFAM" id="SSF56784">
    <property type="entry name" value="HAD-like"/>
    <property type="match status" value="1"/>
</dbReference>
<dbReference type="NCBIfam" id="TIGR01484">
    <property type="entry name" value="HAD-SF-IIB"/>
    <property type="match status" value="1"/>
</dbReference>
<feature type="compositionally biased region" description="Polar residues" evidence="6">
    <location>
        <begin position="35"/>
        <end position="44"/>
    </location>
</feature>
<dbReference type="EMBL" id="AMWN01000001">
    <property type="protein sequence ID" value="EXJ96319.1"/>
    <property type="molecule type" value="Genomic_DNA"/>
</dbReference>
<keyword evidence="9" id="KW-1185">Reference proteome</keyword>
<dbReference type="Proteomes" id="UP000019484">
    <property type="component" value="Unassembled WGS sequence"/>
</dbReference>
<evidence type="ECO:0000256" key="7">
    <source>
        <dbReference type="SAM" id="SignalP"/>
    </source>
</evidence>
<comment type="caution">
    <text evidence="8">The sequence shown here is derived from an EMBL/GenBank/DDBJ whole genome shotgun (WGS) entry which is preliminary data.</text>
</comment>
<dbReference type="InterPro" id="IPR023214">
    <property type="entry name" value="HAD_sf"/>
</dbReference>
<dbReference type="GO" id="GO:0004805">
    <property type="term" value="F:trehalose-phosphatase activity"/>
    <property type="evidence" value="ECO:0007669"/>
    <property type="project" value="TreeGrafter"/>
</dbReference>
<dbReference type="Pfam" id="PF02358">
    <property type="entry name" value="Trehalose_PPase"/>
    <property type="match status" value="1"/>
</dbReference>
<name>W9ZPA5_9EURO</name>
<dbReference type="RefSeq" id="XP_007720548.1">
    <property type="nucleotide sequence ID" value="XM_007722358.1"/>
</dbReference>
<dbReference type="Gene3D" id="3.30.70.1020">
    <property type="entry name" value="Trehalose-6-phosphate phosphatase related protein, domain 2"/>
    <property type="match status" value="1"/>
</dbReference>
<dbReference type="Gene3D" id="3.40.50.1000">
    <property type="entry name" value="HAD superfamily/HAD-like"/>
    <property type="match status" value="1"/>
</dbReference>
<dbReference type="GO" id="GO:0030234">
    <property type="term" value="F:enzyme regulator activity"/>
    <property type="evidence" value="ECO:0007669"/>
    <property type="project" value="UniProtKB-ARBA"/>
</dbReference>
<dbReference type="eggNOG" id="KOG1050">
    <property type="taxonomic scope" value="Eukaryota"/>
</dbReference>
<keyword evidence="5" id="KW-0597">Phosphoprotein</keyword>
<dbReference type="InterPro" id="IPR036412">
    <property type="entry name" value="HAD-like_sf"/>
</dbReference>
<dbReference type="AlphaFoldDB" id="W9ZPA5"/>
<dbReference type="GO" id="GO:0005992">
    <property type="term" value="P:trehalose biosynthetic process"/>
    <property type="evidence" value="ECO:0007669"/>
    <property type="project" value="InterPro"/>
</dbReference>
<evidence type="ECO:0000256" key="6">
    <source>
        <dbReference type="SAM" id="MobiDB-lite"/>
    </source>
</evidence>
<feature type="region of interest" description="Disordered" evidence="6">
    <location>
        <begin position="119"/>
        <end position="147"/>
    </location>
</feature>
<dbReference type="InterPro" id="IPR006379">
    <property type="entry name" value="HAD-SF_hydro_IIB"/>
</dbReference>
<keyword evidence="7" id="KW-0732">Signal</keyword>
<dbReference type="GO" id="GO:0003825">
    <property type="term" value="F:alpha,alpha-trehalose-phosphate synthase (UDP-forming) activity"/>
    <property type="evidence" value="ECO:0007669"/>
    <property type="project" value="TreeGrafter"/>
</dbReference>
<evidence type="ECO:0000256" key="4">
    <source>
        <dbReference type="ARBA" id="ARBA00022490"/>
    </source>
</evidence>
<comment type="similarity">
    <text evidence="2">In the N-terminal section; belongs to the glycosyltransferase 20 family.</text>
</comment>
<dbReference type="GO" id="GO:0005946">
    <property type="term" value="C:alpha,alpha-trehalose-phosphate synthase complex (UDP-forming)"/>
    <property type="evidence" value="ECO:0007669"/>
    <property type="project" value="TreeGrafter"/>
</dbReference>
<comment type="subcellular location">
    <subcellularLocation>
        <location evidence="1">Cytoplasm</location>
    </subcellularLocation>
</comment>
<gene>
    <name evidence="8" type="ORF">A1O1_01445</name>
</gene>
<dbReference type="PANTHER" id="PTHR10788:SF15">
    <property type="entry name" value="TREHALOSE SYNTHASE COMPLEX REGULATORY SUBUNIT TPS3-RELATED"/>
    <property type="match status" value="1"/>
</dbReference>
<dbReference type="InterPro" id="IPR003337">
    <property type="entry name" value="Trehalose_PPase"/>
</dbReference>
<keyword evidence="4" id="KW-0963">Cytoplasm</keyword>
<proteinExistence type="inferred from homology"/>
<dbReference type="FunFam" id="3.40.50.2000:FF:000099">
    <property type="entry name" value="Alpha,alpha-trehalose phosphate synthase subunit, putative"/>
    <property type="match status" value="1"/>
</dbReference>
<dbReference type="SUPFAM" id="SSF53756">
    <property type="entry name" value="UDP-Glycosyltransferase/glycogen phosphorylase"/>
    <property type="match status" value="1"/>
</dbReference>
<sequence>MTVFVATLFLPYTINFDAPSSSPPPERAEVPKPPSTFSQSTVPQTPLPDGQSVSLFTPAPGIGAGIGQSPSALIQTPGATTDHEKIFLPHVDRPISLTLPRTNQTSRPALARDPRAISRHDLHSPGWGKTIGWNQPPSRAKSPPPSSILKHAAAEAKDKADKAAAAAMSTLQTKRGRQHKRTRTFSHERRFSEYNYTVERALLGNGGLFNAIDAAAEAGSLEEKTWVGTLGCPVDVLDDPLKENIAEKLENDYDSLTVYVSDSDLNGHYEHYCKTILWPVFHYQIPDHPKSKAYEDHSWVFYVKVNEAFADRIAKNYKKGDVIWIHDYHLLLVPGLLRQRLPEAEIGFFLHTAFPSSEIFRCLAVRSELLEGILGANMIGFQTDEYCHHFLQTCSRLLNVEATKYGVILEDGRFVHVSTCPVGIDPKSLEQQRRLPEVSEWVQIILDKYRGKQIIVARDKLDNIRGVRQKILSYELFLNKYPEYKDKVVLIQIATSSTEDPELSATVADIVTRVNSIHSTLAHQPLVFLKQDIDFAQYLALLTVAECLMITSLREGMNLTSHEFVICQDGQFCDAKYGPLILSEFTGSATVFGHNAILVNPWHYSQCAAAIKQALDMPLPEKERRWKAMHDIVVKQNAVEWFDTYTKALDRAWKEHSIRDSTSVPRLSLSSVKPKYLKAEKRLIILDYEGTLASWGSPTDIILTTPKRSIDVLNDLIEDKKNTVYVMSSRMPEEMERLFSPVSGLGMIAENGGFLLEAGSDEWEELANLEHFKNWKGGLRSILQYYVERIEGSKIEERHCSLIFDYSDADDRAGAFKQAGECANHINDACRDQNVNCVPIEDGLFISEMEVNKGLATQMISDRMEKSGMGLPEFLLVIGDSREDEYAFNWAHKLEKAGKIRDVVTVTLGARSTEASATLTQGVTGKFDGSSGYLKLR</sequence>